<sequence>MLQPKAISHLKHYFISLSYTLTQPDFVSAMAAIFFTISTTLKVMVIPDTQAHSNGHQIITYTYSVYKDQGDDYTTLEDSKLSELHLTKHHDPNYMGYITFEDPGRLFTYTADGELKLNADQVEEIIEHISHYRDNPGLWRHIHQ</sequence>
<organism evidence="1 2">
    <name type="scientific">Mucilaginibacter terrae</name>
    <dbReference type="NCBI Taxonomy" id="1955052"/>
    <lineage>
        <taxon>Bacteria</taxon>
        <taxon>Pseudomonadati</taxon>
        <taxon>Bacteroidota</taxon>
        <taxon>Sphingobacteriia</taxon>
        <taxon>Sphingobacteriales</taxon>
        <taxon>Sphingobacteriaceae</taxon>
        <taxon>Mucilaginibacter</taxon>
    </lineage>
</organism>
<dbReference type="EMBL" id="JAVLVU010000001">
    <property type="protein sequence ID" value="MDT3402743.1"/>
    <property type="molecule type" value="Genomic_DNA"/>
</dbReference>
<gene>
    <name evidence="1" type="ORF">QE417_001815</name>
</gene>
<dbReference type="Proteomes" id="UP001258315">
    <property type="component" value="Unassembled WGS sequence"/>
</dbReference>
<reference evidence="2" key="1">
    <citation type="submission" date="2023-07" db="EMBL/GenBank/DDBJ databases">
        <title>Functional and genomic diversity of the sorghum phyllosphere microbiome.</title>
        <authorList>
            <person name="Shade A."/>
        </authorList>
    </citation>
    <scope>NUCLEOTIDE SEQUENCE [LARGE SCALE GENOMIC DNA]</scope>
    <source>
        <strain evidence="2">SORGH_AS_0422</strain>
    </source>
</reference>
<evidence type="ECO:0000313" key="1">
    <source>
        <dbReference type="EMBL" id="MDT3402743.1"/>
    </source>
</evidence>
<keyword evidence="2" id="KW-1185">Reference proteome</keyword>
<accession>A0ABU3GSK5</accession>
<protein>
    <submittedName>
        <fullName evidence="1">Uncharacterized protein</fullName>
    </submittedName>
</protein>
<comment type="caution">
    <text evidence="1">The sequence shown here is derived from an EMBL/GenBank/DDBJ whole genome shotgun (WGS) entry which is preliminary data.</text>
</comment>
<evidence type="ECO:0000313" key="2">
    <source>
        <dbReference type="Proteomes" id="UP001258315"/>
    </source>
</evidence>
<name>A0ABU3GSK5_9SPHI</name>
<proteinExistence type="predicted"/>